<keyword evidence="1 3" id="KW-0732">Signal</keyword>
<feature type="region of interest" description="Disordered" evidence="2">
    <location>
        <begin position="29"/>
        <end position="60"/>
    </location>
</feature>
<evidence type="ECO:0000259" key="4">
    <source>
        <dbReference type="Pfam" id="PF13205"/>
    </source>
</evidence>
<proteinExistence type="predicted"/>
<accession>A0AA37Q9W4</accession>
<dbReference type="Proteomes" id="UP001161325">
    <property type="component" value="Unassembled WGS sequence"/>
</dbReference>
<sequence>MTPRVQPSRARRALLGLVTLLPIVGAACASPGVPPGGPEDRSPPKLLRISPDTGATGTRPKEVVFTFDEVVSETPRGAGVGGSGGAGTAGAGDPLEPLFIVSPRVGSVEVDWRRERIAIRPRRGFRDSTTYTITMLPGLADLRDNVRDSATVAVFSTGPARARNRIGGVVFDWVNGKPAARAIVEAIAADSTVYYTIADSVGRFTITNLPIATFLVKGVVDVNANRAADPREAFDTVRVASNLVARNDTAAAELYAFVRDTIGPRIVTVAPRDSLSLRVTFDRPLLPSQPLQLASFTLQAADSSVVPITAVNTSAAFDSLVARRARATADSAARARPDTAAQARARRDSVARVDSIARAARDTSARRRIPPPVMRQPTPTTELVLTLQAPLRPQAAYRLTARQVQSLSGRPRTSDRTFNTPKAEPARPPATPADSARPPAAATPPAGAPPVRTPPAGTPPAPRDTTRRPPTRS</sequence>
<feature type="signal peptide" evidence="3">
    <location>
        <begin position="1"/>
        <end position="29"/>
    </location>
</feature>
<gene>
    <name evidence="5" type="ORF">rosag_29150</name>
</gene>
<evidence type="ECO:0000256" key="3">
    <source>
        <dbReference type="SAM" id="SignalP"/>
    </source>
</evidence>
<name>A0AA37Q9W4_9BACT</name>
<evidence type="ECO:0000256" key="2">
    <source>
        <dbReference type="SAM" id="MobiDB-lite"/>
    </source>
</evidence>
<organism evidence="5 6">
    <name type="scientific">Roseisolibacter agri</name>
    <dbReference type="NCBI Taxonomy" id="2014610"/>
    <lineage>
        <taxon>Bacteria</taxon>
        <taxon>Pseudomonadati</taxon>
        <taxon>Gemmatimonadota</taxon>
        <taxon>Gemmatimonadia</taxon>
        <taxon>Gemmatimonadales</taxon>
        <taxon>Gemmatimonadaceae</taxon>
        <taxon>Roseisolibacter</taxon>
    </lineage>
</organism>
<dbReference type="PROSITE" id="PS51257">
    <property type="entry name" value="PROKAR_LIPOPROTEIN"/>
    <property type="match status" value="1"/>
</dbReference>
<feature type="compositionally biased region" description="Low complexity" evidence="2">
    <location>
        <begin position="432"/>
        <end position="445"/>
    </location>
</feature>
<reference evidence="5" key="1">
    <citation type="submission" date="2022-08" db="EMBL/GenBank/DDBJ databases">
        <title>Draft genome sequencing of Roseisolibacter agri AW1220.</title>
        <authorList>
            <person name="Tobiishi Y."/>
            <person name="Tonouchi A."/>
        </authorList>
    </citation>
    <scope>NUCLEOTIDE SEQUENCE</scope>
    <source>
        <strain evidence="5">AW1220</strain>
    </source>
</reference>
<feature type="region of interest" description="Disordered" evidence="2">
    <location>
        <begin position="402"/>
        <end position="473"/>
    </location>
</feature>
<feature type="region of interest" description="Disordered" evidence="2">
    <location>
        <begin position="328"/>
        <end position="381"/>
    </location>
</feature>
<dbReference type="Pfam" id="PF13205">
    <property type="entry name" value="Big_5"/>
    <property type="match status" value="1"/>
</dbReference>
<evidence type="ECO:0000256" key="1">
    <source>
        <dbReference type="ARBA" id="ARBA00022729"/>
    </source>
</evidence>
<evidence type="ECO:0000313" key="6">
    <source>
        <dbReference type="Proteomes" id="UP001161325"/>
    </source>
</evidence>
<feature type="compositionally biased region" description="Low complexity" evidence="2">
    <location>
        <begin position="328"/>
        <end position="343"/>
    </location>
</feature>
<keyword evidence="6" id="KW-1185">Reference proteome</keyword>
<feature type="compositionally biased region" description="Pro residues" evidence="2">
    <location>
        <begin position="446"/>
        <end position="462"/>
    </location>
</feature>
<dbReference type="AlphaFoldDB" id="A0AA37Q9W4"/>
<dbReference type="SUPFAM" id="SSF49478">
    <property type="entry name" value="Cna protein B-type domain"/>
    <property type="match status" value="1"/>
</dbReference>
<evidence type="ECO:0000313" key="5">
    <source>
        <dbReference type="EMBL" id="GLC26402.1"/>
    </source>
</evidence>
<feature type="chain" id="PRO_5041370461" description="SbsA Ig-like domain-containing protein" evidence="3">
    <location>
        <begin position="30"/>
        <end position="473"/>
    </location>
</feature>
<feature type="domain" description="SbsA Ig-like" evidence="4">
    <location>
        <begin position="40"/>
        <end position="157"/>
    </location>
</feature>
<dbReference type="InterPro" id="IPR032812">
    <property type="entry name" value="SbsA_Ig"/>
</dbReference>
<comment type="caution">
    <text evidence="5">The sequence shown here is derived from an EMBL/GenBank/DDBJ whole genome shotgun (WGS) entry which is preliminary data.</text>
</comment>
<protein>
    <recommendedName>
        <fullName evidence="4">SbsA Ig-like domain-containing protein</fullName>
    </recommendedName>
</protein>
<dbReference type="EMBL" id="BRXS01000004">
    <property type="protein sequence ID" value="GLC26402.1"/>
    <property type="molecule type" value="Genomic_DNA"/>
</dbReference>